<dbReference type="CDD" id="cd07176">
    <property type="entry name" value="terB"/>
    <property type="match status" value="1"/>
</dbReference>
<dbReference type="RefSeq" id="WP_086487969.1">
    <property type="nucleotide sequence ID" value="NZ_MSLT01000012.1"/>
</dbReference>
<keyword evidence="3" id="KW-1185">Reference proteome</keyword>
<dbReference type="SUPFAM" id="SSF158682">
    <property type="entry name" value="TerB-like"/>
    <property type="match status" value="1"/>
</dbReference>
<gene>
    <name evidence="2" type="ORF">TPSD3_07575</name>
</gene>
<evidence type="ECO:0000313" key="2">
    <source>
        <dbReference type="EMBL" id="OUD14183.1"/>
    </source>
</evidence>
<name>A0A251X933_9GAMM</name>
<dbReference type="Pfam" id="PF05099">
    <property type="entry name" value="TerB"/>
    <property type="match status" value="1"/>
</dbReference>
<dbReference type="AlphaFoldDB" id="A0A251X933"/>
<dbReference type="InterPro" id="IPR007791">
    <property type="entry name" value="DjlA_N"/>
</dbReference>
<evidence type="ECO:0000313" key="3">
    <source>
        <dbReference type="Proteomes" id="UP000194798"/>
    </source>
</evidence>
<dbReference type="OrthoDB" id="6543050at2"/>
<evidence type="ECO:0000259" key="1">
    <source>
        <dbReference type="Pfam" id="PF05099"/>
    </source>
</evidence>
<sequence>MTTFNSVKDWFNQQKTSISEGIARFKNKDFMEAVVAGCAFVACSDGQVKPEEKRKMAGYIERSEELRVFDMKDVIKSFNNYVEGFDFDYLIGKAEVMKSIGRLKGKDEMGRLLIRVCCAIGMADGDFDDHEKQAVREICQELNLSPQEFGL</sequence>
<dbReference type="Gene3D" id="1.10.3680.10">
    <property type="entry name" value="TerB-like"/>
    <property type="match status" value="1"/>
</dbReference>
<organism evidence="2 3">
    <name type="scientific">Thioflexithrix psekupsensis</name>
    <dbReference type="NCBI Taxonomy" id="1570016"/>
    <lineage>
        <taxon>Bacteria</taxon>
        <taxon>Pseudomonadati</taxon>
        <taxon>Pseudomonadota</taxon>
        <taxon>Gammaproteobacteria</taxon>
        <taxon>Thiotrichales</taxon>
        <taxon>Thioflexithrix</taxon>
    </lineage>
</organism>
<dbReference type="Proteomes" id="UP000194798">
    <property type="component" value="Unassembled WGS sequence"/>
</dbReference>
<comment type="caution">
    <text evidence="2">The sequence shown here is derived from an EMBL/GenBank/DDBJ whole genome shotgun (WGS) entry which is preliminary data.</text>
</comment>
<reference evidence="2 3" key="1">
    <citation type="submission" date="2016-12" db="EMBL/GenBank/DDBJ databases">
        <title>Thioflexothrix psekupsii D3 genome sequencing and assembly.</title>
        <authorList>
            <person name="Fomenkov A."/>
            <person name="Vincze T."/>
            <person name="Grabovich M."/>
            <person name="Anton B.P."/>
            <person name="Dubinina G."/>
            <person name="Orlova M."/>
            <person name="Belousova E."/>
            <person name="Roberts R.J."/>
        </authorList>
    </citation>
    <scope>NUCLEOTIDE SEQUENCE [LARGE SCALE GENOMIC DNA]</scope>
    <source>
        <strain evidence="2">D3</strain>
    </source>
</reference>
<protein>
    <submittedName>
        <fullName evidence="2">Tellurite resistance TerB</fullName>
    </submittedName>
</protein>
<accession>A0A251X933</accession>
<dbReference type="InterPro" id="IPR029024">
    <property type="entry name" value="TerB-like"/>
</dbReference>
<feature type="domain" description="Co-chaperone DjlA N-terminal" evidence="1">
    <location>
        <begin position="32"/>
        <end position="149"/>
    </location>
</feature>
<proteinExistence type="predicted"/>
<dbReference type="EMBL" id="MSLT01000012">
    <property type="protein sequence ID" value="OUD14183.1"/>
    <property type="molecule type" value="Genomic_DNA"/>
</dbReference>